<protein>
    <recommendedName>
        <fullName evidence="3">TAXI family TRAP transporter solute-binding subunit</fullName>
    </recommendedName>
</protein>
<dbReference type="Gene3D" id="3.40.190.10">
    <property type="entry name" value="Periplasmic binding protein-like II"/>
    <property type="match status" value="2"/>
</dbReference>
<dbReference type="InterPro" id="IPR011852">
    <property type="entry name" value="TRAP_TAXI"/>
</dbReference>
<gene>
    <name evidence="1" type="ORF">E5S67_01910</name>
</gene>
<keyword evidence="2" id="KW-1185">Reference proteome</keyword>
<dbReference type="Proteomes" id="UP000702425">
    <property type="component" value="Unassembled WGS sequence"/>
</dbReference>
<evidence type="ECO:0008006" key="3">
    <source>
        <dbReference type="Google" id="ProtNLM"/>
    </source>
</evidence>
<dbReference type="RefSeq" id="WP_172186799.1">
    <property type="nucleotide sequence ID" value="NZ_CAWPPK010000179.1"/>
</dbReference>
<dbReference type="SUPFAM" id="SSF53850">
    <property type="entry name" value="Periplasmic binding protein-like II"/>
    <property type="match status" value="1"/>
</dbReference>
<dbReference type="PANTHER" id="PTHR42941:SF1">
    <property type="entry name" value="SLL1037 PROTEIN"/>
    <property type="match status" value="1"/>
</dbReference>
<dbReference type="CDD" id="cd13520">
    <property type="entry name" value="PBP2_TAXI_TRAP"/>
    <property type="match status" value="1"/>
</dbReference>
<dbReference type="NCBIfam" id="TIGR02122">
    <property type="entry name" value="TRAP_TAXI"/>
    <property type="match status" value="1"/>
</dbReference>
<organism evidence="1 2">
    <name type="scientific">Microcoleus asticus IPMA8</name>
    <dbReference type="NCBI Taxonomy" id="2563858"/>
    <lineage>
        <taxon>Bacteria</taxon>
        <taxon>Bacillati</taxon>
        <taxon>Cyanobacteriota</taxon>
        <taxon>Cyanophyceae</taxon>
        <taxon>Oscillatoriophycideae</taxon>
        <taxon>Oscillatoriales</taxon>
        <taxon>Microcoleaceae</taxon>
        <taxon>Microcoleus</taxon>
        <taxon>Microcoleus asticus</taxon>
    </lineage>
</organism>
<evidence type="ECO:0000313" key="1">
    <source>
        <dbReference type="EMBL" id="NQE34187.1"/>
    </source>
</evidence>
<dbReference type="EMBL" id="SRRZ01000026">
    <property type="protein sequence ID" value="NQE34187.1"/>
    <property type="molecule type" value="Genomic_DNA"/>
</dbReference>
<accession>A0ABX2CWR9</accession>
<comment type="caution">
    <text evidence="1">The sequence shown here is derived from an EMBL/GenBank/DDBJ whole genome shotgun (WGS) entry which is preliminary data.</text>
</comment>
<evidence type="ECO:0000313" key="2">
    <source>
        <dbReference type="Proteomes" id="UP000702425"/>
    </source>
</evidence>
<name>A0ABX2CWR9_9CYAN</name>
<dbReference type="PANTHER" id="PTHR42941">
    <property type="entry name" value="SLL1037 PROTEIN"/>
    <property type="match status" value="1"/>
</dbReference>
<dbReference type="Pfam" id="PF16868">
    <property type="entry name" value="NMT1_3"/>
    <property type="match status" value="1"/>
</dbReference>
<sequence length="443" mass="49913">MQNKFLLPVVILSVVLIGAFGWELHQDKQRVYELTLATGTKKGIYYPFGQAIAEVVFQQNPRLRIQIVETQGAEENMQRLQANQVQLAIVQNDTAAVPSARVIASLFKEVFHLIVSEKSGIKSFSDLRGKHIALMVKGSDSYSFFWFVSQHYGLKNTDFESTPCSWNEATKLFANGEVDAIFMMLPPGSYLVSNLLQKTQGKLVAIDQGAAMKIKLPYLEADLIPKGTYKAEPAVPDADLPSIGVQASLLVREDVDPVIVKEITRILFEHRRNLVAANSLAATIGQPGGSGGLTLPIHEGAQAYYDREKPDFLATNSELIGLFLSLITLLVSWLWQLRSSFLQKQKNHADKFNLEILSLIQKIRKAQTFEEIELLQEELFDIFKQVIVDLDEDRIDSDSFHSFTFTWETAMKTVSHREKALQNLQWVSHDLEGELTSVRERET</sequence>
<proteinExistence type="predicted"/>
<reference evidence="1 2" key="1">
    <citation type="journal article" date="2020" name="Sci. Rep.">
        <title>A novel cyanobacterial geosmin producer, revising GeoA distribution and dispersion patterns in Bacteria.</title>
        <authorList>
            <person name="Churro C."/>
            <person name="Semedo-Aguiar A.P."/>
            <person name="Silva A.D."/>
            <person name="Pereira-Leal J.B."/>
            <person name="Leite R.B."/>
        </authorList>
    </citation>
    <scope>NUCLEOTIDE SEQUENCE [LARGE SCALE GENOMIC DNA]</scope>
    <source>
        <strain evidence="1 2">IPMA8</strain>
    </source>
</reference>